<accession>A0A0C9Y121</accession>
<protein>
    <submittedName>
        <fullName evidence="1">Uncharacterized protein</fullName>
    </submittedName>
</protein>
<keyword evidence="2" id="KW-1185">Reference proteome</keyword>
<sequence length="180" mass="20356">MHMQTFFAQRTLLLGYTPLNLPSFVRLDKDLTVTPWEPDGLRNILSDWSSKILWPGGLSHSMHDDLTQELLIPLAGILLDYPVAYVPMSAQQNTFLPGEPLDVYEVAFKSLSADFSSSSRTSEFVFIKFSCPRRVADKDSTLSPACLLRLLEHKFRPRLENIGASVSVRHYTETLDRVAL</sequence>
<name>A0A0C9Y121_9AGAM</name>
<dbReference type="HOGENOM" id="CLU_086728_0_0_1"/>
<evidence type="ECO:0000313" key="1">
    <source>
        <dbReference type="EMBL" id="KIK18395.1"/>
    </source>
</evidence>
<dbReference type="EMBL" id="KN833807">
    <property type="protein sequence ID" value="KIK18395.1"/>
    <property type="molecule type" value="Genomic_DNA"/>
</dbReference>
<gene>
    <name evidence="1" type="ORF">PISMIDRAFT_684294</name>
</gene>
<dbReference type="OrthoDB" id="3267419at2759"/>
<reference evidence="1 2" key="1">
    <citation type="submission" date="2014-04" db="EMBL/GenBank/DDBJ databases">
        <authorList>
            <consortium name="DOE Joint Genome Institute"/>
            <person name="Kuo A."/>
            <person name="Kohler A."/>
            <person name="Costa M.D."/>
            <person name="Nagy L.G."/>
            <person name="Floudas D."/>
            <person name="Copeland A."/>
            <person name="Barry K.W."/>
            <person name="Cichocki N."/>
            <person name="Veneault-Fourrey C."/>
            <person name="LaButti K."/>
            <person name="Lindquist E.A."/>
            <person name="Lipzen A."/>
            <person name="Lundell T."/>
            <person name="Morin E."/>
            <person name="Murat C."/>
            <person name="Sun H."/>
            <person name="Tunlid A."/>
            <person name="Henrissat B."/>
            <person name="Grigoriev I.V."/>
            <person name="Hibbett D.S."/>
            <person name="Martin F."/>
            <person name="Nordberg H.P."/>
            <person name="Cantor M.N."/>
            <person name="Hua S.X."/>
        </authorList>
    </citation>
    <scope>NUCLEOTIDE SEQUENCE [LARGE SCALE GENOMIC DNA]</scope>
    <source>
        <strain evidence="1 2">441</strain>
    </source>
</reference>
<dbReference type="Proteomes" id="UP000054018">
    <property type="component" value="Unassembled WGS sequence"/>
</dbReference>
<organism evidence="1 2">
    <name type="scientific">Pisolithus microcarpus 441</name>
    <dbReference type="NCBI Taxonomy" id="765257"/>
    <lineage>
        <taxon>Eukaryota</taxon>
        <taxon>Fungi</taxon>
        <taxon>Dikarya</taxon>
        <taxon>Basidiomycota</taxon>
        <taxon>Agaricomycotina</taxon>
        <taxon>Agaricomycetes</taxon>
        <taxon>Agaricomycetidae</taxon>
        <taxon>Boletales</taxon>
        <taxon>Sclerodermatineae</taxon>
        <taxon>Pisolithaceae</taxon>
        <taxon>Pisolithus</taxon>
    </lineage>
</organism>
<evidence type="ECO:0000313" key="2">
    <source>
        <dbReference type="Proteomes" id="UP000054018"/>
    </source>
</evidence>
<proteinExistence type="predicted"/>
<dbReference type="AlphaFoldDB" id="A0A0C9Y121"/>
<reference evidence="2" key="2">
    <citation type="submission" date="2015-01" db="EMBL/GenBank/DDBJ databases">
        <title>Evolutionary Origins and Diversification of the Mycorrhizal Mutualists.</title>
        <authorList>
            <consortium name="DOE Joint Genome Institute"/>
            <consortium name="Mycorrhizal Genomics Consortium"/>
            <person name="Kohler A."/>
            <person name="Kuo A."/>
            <person name="Nagy L.G."/>
            <person name="Floudas D."/>
            <person name="Copeland A."/>
            <person name="Barry K.W."/>
            <person name="Cichocki N."/>
            <person name="Veneault-Fourrey C."/>
            <person name="LaButti K."/>
            <person name="Lindquist E.A."/>
            <person name="Lipzen A."/>
            <person name="Lundell T."/>
            <person name="Morin E."/>
            <person name="Murat C."/>
            <person name="Riley R."/>
            <person name="Ohm R."/>
            <person name="Sun H."/>
            <person name="Tunlid A."/>
            <person name="Henrissat B."/>
            <person name="Grigoriev I.V."/>
            <person name="Hibbett D.S."/>
            <person name="Martin F."/>
        </authorList>
    </citation>
    <scope>NUCLEOTIDE SEQUENCE [LARGE SCALE GENOMIC DNA]</scope>
    <source>
        <strain evidence="2">441</strain>
    </source>
</reference>